<dbReference type="OrthoDB" id="111998at2157"/>
<dbReference type="RefSeq" id="WP_220681471.1">
    <property type="nucleotide sequence ID" value="NZ_CP037968.1"/>
</dbReference>
<evidence type="ECO:0000313" key="2">
    <source>
        <dbReference type="Proteomes" id="UP000826709"/>
    </source>
</evidence>
<dbReference type="Proteomes" id="UP000826709">
    <property type="component" value="Chromosome"/>
</dbReference>
<evidence type="ECO:0000313" key="1">
    <source>
        <dbReference type="EMBL" id="QYZ80161.1"/>
    </source>
</evidence>
<protein>
    <submittedName>
        <fullName evidence="1">Uncharacterized protein</fullName>
    </submittedName>
</protein>
<sequence length="348" mass="40431">MSKIYVLASIPGAGKTTTALLLHRHFREQGLRVACLQQNKGQSDVHAYLSAGCRHYTIPLEAAKGREDFEQWVPSGYDVYLFEVTWPYAPIGAAYVDVFDRINETVPYEAMNDWKGYVAAFQKKRWSRRLPAHHPDLMELWDMVRDRTVQRIVTKVPEEVEGPFVDTSHLIHRPELLVADTIEPQMTLPRSDRTAIAVGAFPAEFWDLFPRLSWYGYDYAAFMERYRAEDYDLAVIGMCGGTALKFRDRPEKSDVICYKPSVYLDGLQSPKEVLQNRDSFSRIVSTIKEKPVGTPLGDEGSPYFRLNNRFWTYRPYPDREMIWREENMLFCNGWVLPQYLIREGYLEV</sequence>
<reference evidence="1" key="1">
    <citation type="journal article" date="2005" name="Int. J. Syst. Evol. Microbiol.">
        <title>Methanofollis formosanus sp. nov., isolated from a fish pond.</title>
        <authorList>
            <person name="Wu S.Y."/>
            <person name="Chen S.C."/>
            <person name="Lai M.C."/>
        </authorList>
    </citation>
    <scope>NUCLEOTIDE SEQUENCE</scope>
    <source>
        <strain evidence="1">ML15</strain>
    </source>
</reference>
<gene>
    <name evidence="1" type="ORF">E2N92_12345</name>
</gene>
<dbReference type="AlphaFoldDB" id="A0A8G1EHF4"/>
<name>A0A8G1EHF4_9EURY</name>
<keyword evidence="2" id="KW-1185">Reference proteome</keyword>
<reference evidence="1" key="2">
    <citation type="submission" date="2019-03" db="EMBL/GenBank/DDBJ databases">
        <authorList>
            <person name="Chen S.-C."/>
            <person name="Wu S.-Y."/>
            <person name="Lai M.-C."/>
        </authorList>
    </citation>
    <scope>NUCLEOTIDE SEQUENCE</scope>
    <source>
        <strain evidence="1">ML15</strain>
    </source>
</reference>
<proteinExistence type="predicted"/>
<organism evidence="1 2">
    <name type="scientific">Methanofollis formosanus</name>
    <dbReference type="NCBI Taxonomy" id="299308"/>
    <lineage>
        <taxon>Archaea</taxon>
        <taxon>Methanobacteriati</taxon>
        <taxon>Methanobacteriota</taxon>
        <taxon>Stenosarchaea group</taxon>
        <taxon>Methanomicrobia</taxon>
        <taxon>Methanomicrobiales</taxon>
        <taxon>Methanomicrobiaceae</taxon>
        <taxon>Methanofollis</taxon>
    </lineage>
</organism>
<dbReference type="KEGG" id="mfk:E2N92_12345"/>
<dbReference type="SUPFAM" id="SSF52540">
    <property type="entry name" value="P-loop containing nucleoside triphosphate hydrolases"/>
    <property type="match status" value="1"/>
</dbReference>
<accession>A0A8G1EHF4</accession>
<dbReference type="EMBL" id="CP037968">
    <property type="protein sequence ID" value="QYZ80161.1"/>
    <property type="molecule type" value="Genomic_DNA"/>
</dbReference>
<dbReference type="InterPro" id="IPR027417">
    <property type="entry name" value="P-loop_NTPase"/>
</dbReference>